<dbReference type="PANTHER" id="PTHR43236:SF1">
    <property type="entry name" value="BLL7220 PROTEIN"/>
    <property type="match status" value="1"/>
</dbReference>
<protein>
    <submittedName>
        <fullName evidence="2">HigA family addiction module antitoxin</fullName>
    </submittedName>
</protein>
<dbReference type="InterPro" id="IPR013430">
    <property type="entry name" value="Toxin_antidote_HigA"/>
</dbReference>
<evidence type="ECO:0000313" key="2">
    <source>
        <dbReference type="EMBL" id="MFC3000949.1"/>
    </source>
</evidence>
<dbReference type="InterPro" id="IPR010359">
    <property type="entry name" value="IrrE_HExxH"/>
</dbReference>
<dbReference type="CDD" id="cd00093">
    <property type="entry name" value="HTH_XRE"/>
    <property type="match status" value="1"/>
</dbReference>
<accession>A0ABV7BV44</accession>
<feature type="domain" description="HTH cro/C1-type" evidence="1">
    <location>
        <begin position="18"/>
        <end position="72"/>
    </location>
</feature>
<dbReference type="InterPro" id="IPR001387">
    <property type="entry name" value="Cro/C1-type_HTH"/>
</dbReference>
<evidence type="ECO:0000313" key="3">
    <source>
        <dbReference type="Proteomes" id="UP001595420"/>
    </source>
</evidence>
<dbReference type="Pfam" id="PF01381">
    <property type="entry name" value="HTH_3"/>
    <property type="match status" value="1"/>
</dbReference>
<dbReference type="NCBIfam" id="TIGR02607">
    <property type="entry name" value="antidote_HigA"/>
    <property type="match status" value="1"/>
</dbReference>
<dbReference type="Proteomes" id="UP001595420">
    <property type="component" value="Unassembled WGS sequence"/>
</dbReference>
<organism evidence="2 3">
    <name type="scientific">Falsiroseomonas tokyonensis</name>
    <dbReference type="NCBI Taxonomy" id="430521"/>
    <lineage>
        <taxon>Bacteria</taxon>
        <taxon>Pseudomonadati</taxon>
        <taxon>Pseudomonadota</taxon>
        <taxon>Alphaproteobacteria</taxon>
        <taxon>Acetobacterales</taxon>
        <taxon>Roseomonadaceae</taxon>
        <taxon>Falsiroseomonas</taxon>
    </lineage>
</organism>
<dbReference type="EMBL" id="JBHRSB010000003">
    <property type="protein sequence ID" value="MFC3000949.1"/>
    <property type="molecule type" value="Genomic_DNA"/>
</dbReference>
<evidence type="ECO:0000259" key="1">
    <source>
        <dbReference type="PROSITE" id="PS50943"/>
    </source>
</evidence>
<dbReference type="Pfam" id="PF06114">
    <property type="entry name" value="Peptidase_M78"/>
    <property type="match status" value="1"/>
</dbReference>
<dbReference type="PROSITE" id="PS50943">
    <property type="entry name" value="HTH_CROC1"/>
    <property type="match status" value="1"/>
</dbReference>
<name>A0ABV7BV44_9PROT</name>
<proteinExistence type="predicted"/>
<comment type="caution">
    <text evidence="2">The sequence shown here is derived from an EMBL/GenBank/DDBJ whole genome shotgun (WGS) entry which is preliminary data.</text>
</comment>
<dbReference type="RefSeq" id="WP_216837007.1">
    <property type="nucleotide sequence ID" value="NZ_JAFNJS010000003.1"/>
</dbReference>
<reference evidence="3" key="1">
    <citation type="journal article" date="2019" name="Int. J. Syst. Evol. Microbiol.">
        <title>The Global Catalogue of Microorganisms (GCM) 10K type strain sequencing project: providing services to taxonomists for standard genome sequencing and annotation.</title>
        <authorList>
            <consortium name="The Broad Institute Genomics Platform"/>
            <consortium name="The Broad Institute Genome Sequencing Center for Infectious Disease"/>
            <person name="Wu L."/>
            <person name="Ma J."/>
        </authorList>
    </citation>
    <scope>NUCLEOTIDE SEQUENCE [LARGE SCALE GENOMIC DNA]</scope>
    <source>
        <strain evidence="3">CGMCC 1.16855</strain>
    </source>
</reference>
<gene>
    <name evidence="2" type="ORF">ACFOD3_13685</name>
</gene>
<dbReference type="PANTHER" id="PTHR43236">
    <property type="entry name" value="ANTITOXIN HIGA1"/>
    <property type="match status" value="1"/>
</dbReference>
<sequence>MTESSFAPDWVSSPGETIADVLEERGWTQAELAERLGFTRKHVNDLVQGRTTLTPDAAVRLATVLGSTAGFWLRREAQFRAALEAQRTRQERLEQTAWLDELPLRDMTAFGWLEKDKDRAEQVNHCLRFFGVASVHAWRQRYEAPVAAFRAAKGRSMEVGAVAAWLRQGERAAEGLPCQPFDEAGFRAALQDFRALTTETSPARFTDALVRRSAQHGVAVVFAPAPKGCPASGATRWLSPDRALLMLSLRYRTNDHLWFTFFHEAGHILLHGKKTQFVEGMEALDEASERQADAFARDLLIPPASARKLKALADRGAVSAAGVQAIANEIGVAAGIVVGRMQNEGWLPWTHLNKLKVSYTWAKPSAEK</sequence>
<dbReference type="SMART" id="SM00530">
    <property type="entry name" value="HTH_XRE"/>
    <property type="match status" value="1"/>
</dbReference>
<dbReference type="InterPro" id="IPR052345">
    <property type="entry name" value="Rad_response_metalloprotease"/>
</dbReference>
<keyword evidence="3" id="KW-1185">Reference proteome</keyword>